<organism evidence="4 5">
    <name type="scientific">Terasakiella brassicae</name>
    <dbReference type="NCBI Taxonomy" id="1634917"/>
    <lineage>
        <taxon>Bacteria</taxon>
        <taxon>Pseudomonadati</taxon>
        <taxon>Pseudomonadota</taxon>
        <taxon>Alphaproteobacteria</taxon>
        <taxon>Rhodospirillales</taxon>
        <taxon>Terasakiellaceae</taxon>
        <taxon>Terasakiella</taxon>
    </lineage>
</organism>
<dbReference type="PANTHER" id="PTHR30329:SF21">
    <property type="entry name" value="LIPOPROTEIN YIAD-RELATED"/>
    <property type="match status" value="1"/>
</dbReference>
<dbReference type="InterPro" id="IPR050330">
    <property type="entry name" value="Bact_OuterMem_StrucFunc"/>
</dbReference>
<keyword evidence="1" id="KW-0472">Membrane</keyword>
<dbReference type="AlphaFoldDB" id="A0A917BZ37"/>
<feature type="domain" description="OmpA-like" evidence="3">
    <location>
        <begin position="162"/>
        <end position="274"/>
    </location>
</feature>
<dbReference type="RefSeq" id="WP_188663922.1">
    <property type="nucleotide sequence ID" value="NZ_BMHV01000011.1"/>
</dbReference>
<dbReference type="PANTHER" id="PTHR30329">
    <property type="entry name" value="STATOR ELEMENT OF FLAGELLAR MOTOR COMPLEX"/>
    <property type="match status" value="1"/>
</dbReference>
<dbReference type="Proteomes" id="UP000632498">
    <property type="component" value="Unassembled WGS sequence"/>
</dbReference>
<dbReference type="SUPFAM" id="SSF103088">
    <property type="entry name" value="OmpA-like"/>
    <property type="match status" value="1"/>
</dbReference>
<dbReference type="PROSITE" id="PS51257">
    <property type="entry name" value="PROKAR_LIPOPROTEIN"/>
    <property type="match status" value="1"/>
</dbReference>
<evidence type="ECO:0000259" key="3">
    <source>
        <dbReference type="PROSITE" id="PS51123"/>
    </source>
</evidence>
<keyword evidence="2" id="KW-0732">Signal</keyword>
<dbReference type="InterPro" id="IPR006665">
    <property type="entry name" value="OmpA-like"/>
</dbReference>
<name>A0A917BZ37_9PROT</name>
<proteinExistence type="predicted"/>
<dbReference type="Pfam" id="PF00691">
    <property type="entry name" value="OmpA"/>
    <property type="match status" value="1"/>
</dbReference>
<sequence length="274" mass="29094">MKFFKTAVALGALPLLAACASNWDVEGAKMAQNNGSAFQKGLQSEYARLAGLERDEGDWADARLFVGKALAATQGNVEPQVIADRSLPEDKVGELSAAREKLMAAYAAGGKEASPAAAARAQAGFDCWMQEQEENFQPDDIEACKKYFMAGLNDMTAKPMAKPAMAPMEDIIVYFDFNSTALNDEAKALLVKASMMGRGAKAVMVNGHTDTKGSAAYNEALALSRAQAVSEFLQGHGVAGNAIRVGANGESINAVTTGDEVEESRNRRVVVSFK</sequence>
<evidence type="ECO:0000256" key="2">
    <source>
        <dbReference type="SAM" id="SignalP"/>
    </source>
</evidence>
<evidence type="ECO:0000313" key="4">
    <source>
        <dbReference type="EMBL" id="GGF63910.1"/>
    </source>
</evidence>
<dbReference type="InterPro" id="IPR036737">
    <property type="entry name" value="OmpA-like_sf"/>
</dbReference>
<reference evidence="4" key="2">
    <citation type="submission" date="2020-09" db="EMBL/GenBank/DDBJ databases">
        <authorList>
            <person name="Sun Q."/>
            <person name="Zhou Y."/>
        </authorList>
    </citation>
    <scope>NUCLEOTIDE SEQUENCE</scope>
    <source>
        <strain evidence="4">CGMCC 1.15254</strain>
    </source>
</reference>
<accession>A0A917BZ37</accession>
<dbReference type="Gene3D" id="3.30.1330.60">
    <property type="entry name" value="OmpA-like domain"/>
    <property type="match status" value="1"/>
</dbReference>
<dbReference type="EMBL" id="BMHV01000011">
    <property type="protein sequence ID" value="GGF63910.1"/>
    <property type="molecule type" value="Genomic_DNA"/>
</dbReference>
<dbReference type="CDD" id="cd07185">
    <property type="entry name" value="OmpA_C-like"/>
    <property type="match status" value="1"/>
</dbReference>
<evidence type="ECO:0000313" key="5">
    <source>
        <dbReference type="Proteomes" id="UP000632498"/>
    </source>
</evidence>
<protein>
    <recommendedName>
        <fullName evidence="3">OmpA-like domain-containing protein</fullName>
    </recommendedName>
</protein>
<dbReference type="GO" id="GO:0016020">
    <property type="term" value="C:membrane"/>
    <property type="evidence" value="ECO:0007669"/>
    <property type="project" value="UniProtKB-UniRule"/>
</dbReference>
<dbReference type="PROSITE" id="PS51123">
    <property type="entry name" value="OMPA_2"/>
    <property type="match status" value="1"/>
</dbReference>
<comment type="caution">
    <text evidence="4">The sequence shown here is derived from an EMBL/GenBank/DDBJ whole genome shotgun (WGS) entry which is preliminary data.</text>
</comment>
<keyword evidence="5" id="KW-1185">Reference proteome</keyword>
<reference evidence="4" key="1">
    <citation type="journal article" date="2014" name="Int. J. Syst. Evol. Microbiol.">
        <title>Complete genome sequence of Corynebacterium casei LMG S-19264T (=DSM 44701T), isolated from a smear-ripened cheese.</title>
        <authorList>
            <consortium name="US DOE Joint Genome Institute (JGI-PGF)"/>
            <person name="Walter F."/>
            <person name="Albersmeier A."/>
            <person name="Kalinowski J."/>
            <person name="Ruckert C."/>
        </authorList>
    </citation>
    <scope>NUCLEOTIDE SEQUENCE</scope>
    <source>
        <strain evidence="4">CGMCC 1.15254</strain>
    </source>
</reference>
<evidence type="ECO:0000256" key="1">
    <source>
        <dbReference type="PROSITE-ProRule" id="PRU00473"/>
    </source>
</evidence>
<feature type="signal peptide" evidence="2">
    <location>
        <begin position="1"/>
        <end position="20"/>
    </location>
</feature>
<gene>
    <name evidence="4" type="ORF">GCM10011332_17400</name>
</gene>
<feature type="chain" id="PRO_5037587721" description="OmpA-like domain-containing protein" evidence="2">
    <location>
        <begin position="21"/>
        <end position="274"/>
    </location>
</feature>